<dbReference type="OrthoDB" id="2290248at2759"/>
<feature type="compositionally biased region" description="Polar residues" evidence="1">
    <location>
        <begin position="26"/>
        <end position="37"/>
    </location>
</feature>
<feature type="compositionally biased region" description="Low complexity" evidence="1">
    <location>
        <begin position="38"/>
        <end position="49"/>
    </location>
</feature>
<feature type="region of interest" description="Disordered" evidence="1">
    <location>
        <begin position="26"/>
        <end position="50"/>
    </location>
</feature>
<organism evidence="2 3">
    <name type="scientific">Mucor plumbeus</name>
    <dbReference type="NCBI Taxonomy" id="97098"/>
    <lineage>
        <taxon>Eukaryota</taxon>
        <taxon>Fungi</taxon>
        <taxon>Fungi incertae sedis</taxon>
        <taxon>Mucoromycota</taxon>
        <taxon>Mucoromycotina</taxon>
        <taxon>Mucoromycetes</taxon>
        <taxon>Mucorales</taxon>
        <taxon>Mucorineae</taxon>
        <taxon>Mucoraceae</taxon>
        <taxon>Mucor</taxon>
    </lineage>
</organism>
<reference evidence="2" key="1">
    <citation type="submission" date="2020-12" db="EMBL/GenBank/DDBJ databases">
        <title>Metabolic potential, ecology and presence of endohyphal bacteria is reflected in genomic diversity of Mucoromycotina.</title>
        <authorList>
            <person name="Muszewska A."/>
            <person name="Okrasinska A."/>
            <person name="Steczkiewicz K."/>
            <person name="Drgas O."/>
            <person name="Orlowska M."/>
            <person name="Perlinska-Lenart U."/>
            <person name="Aleksandrzak-Piekarczyk T."/>
            <person name="Szatraj K."/>
            <person name="Zielenkiewicz U."/>
            <person name="Pilsyk S."/>
            <person name="Malc E."/>
            <person name="Mieczkowski P."/>
            <person name="Kruszewska J.S."/>
            <person name="Biernat P."/>
            <person name="Pawlowska J."/>
        </authorList>
    </citation>
    <scope>NUCLEOTIDE SEQUENCE</scope>
    <source>
        <strain evidence="2">CBS 226.32</strain>
    </source>
</reference>
<comment type="caution">
    <text evidence="2">The sequence shown here is derived from an EMBL/GenBank/DDBJ whole genome shotgun (WGS) entry which is preliminary data.</text>
</comment>
<evidence type="ECO:0000256" key="1">
    <source>
        <dbReference type="SAM" id="MobiDB-lite"/>
    </source>
</evidence>
<dbReference type="Proteomes" id="UP000650833">
    <property type="component" value="Unassembled WGS sequence"/>
</dbReference>
<keyword evidence="3" id="KW-1185">Reference proteome</keyword>
<dbReference type="AlphaFoldDB" id="A0A8H7RG89"/>
<name>A0A8H7RG89_9FUNG</name>
<protein>
    <submittedName>
        <fullName evidence="2">Uncharacterized protein</fullName>
    </submittedName>
</protein>
<accession>A0A8H7RG89</accession>
<dbReference type="EMBL" id="JAEPRC010000091">
    <property type="protein sequence ID" value="KAG2209682.1"/>
    <property type="molecule type" value="Genomic_DNA"/>
</dbReference>
<evidence type="ECO:0000313" key="3">
    <source>
        <dbReference type="Proteomes" id="UP000650833"/>
    </source>
</evidence>
<sequence>MYFRRKTYKSPRNNTCTADNSILNLNAPQNETRPAPTNYNDINSNGSNNSDDDLMDITDCIGAKIYSNDSSNSPEILDSLVFAIKFVKFADLNRISRQVQKDICLSIFIRYAHKVASTRNKNSELFAPSQEMEIVSVGAPLSEVLLNDEVREMMNYHHTAAENHEAGVYKNMFDEAIYRNIYLNERIVEILGQSDKYQLIV</sequence>
<gene>
    <name evidence="2" type="ORF">INT46_004247</name>
</gene>
<proteinExistence type="predicted"/>
<evidence type="ECO:0000313" key="2">
    <source>
        <dbReference type="EMBL" id="KAG2209682.1"/>
    </source>
</evidence>